<dbReference type="AlphaFoldDB" id="A0A3F3MIM6"/>
<evidence type="ECO:0000313" key="3">
    <source>
        <dbReference type="EMBL" id="RSP67148.1"/>
    </source>
</evidence>
<feature type="domain" description="Transposase Helix-turn-helix" evidence="1">
    <location>
        <begin position="72"/>
        <end position="118"/>
    </location>
</feature>
<accession>A0A3F3MIM6</accession>
<dbReference type="EMBL" id="RFBY01000189">
    <property type="protein sequence ID" value="RSP67148.1"/>
    <property type="molecule type" value="Genomic_DNA"/>
</dbReference>
<proteinExistence type="predicted"/>
<evidence type="ECO:0000313" key="4">
    <source>
        <dbReference type="Proteomes" id="UP000248662"/>
    </source>
</evidence>
<dbReference type="InterPro" id="IPR027805">
    <property type="entry name" value="Transposase_HTH_dom"/>
</dbReference>
<reference evidence="2 4" key="1">
    <citation type="submission" date="2018-06" db="EMBL/GenBank/DDBJ databases">
        <title>Carbapenemase-producing Acinetobacter spp. from environmental sources in an hospital from French Polynesia.</title>
        <authorList>
            <person name="Bonnin R.A."/>
            <person name="Levy M."/>
            <person name="Cuzon G."/>
            <person name="Dortet L."/>
            <person name="Naas T."/>
        </authorList>
    </citation>
    <scope>NUCLEOTIDE SEQUENCE [LARGE SCALE GENOMIC DNA]</scope>
    <source>
        <strain evidence="2 4">R10</strain>
    </source>
</reference>
<sequence>MSFINQKTIYLLLIICTEKFSIFMHNLRMKYIDSKKLSETQFKRYTGISWSTFDLMVEQLKMHVPAKGRPPKLSIEDQILLCLSYWREYRTLFHVATSYGVSEPTASRIVRHVEDCLINSNLFNLLKHLPEGEGIDWNVVIVDATEIPIQRPKKTEEKL</sequence>
<evidence type="ECO:0000313" key="2">
    <source>
        <dbReference type="EMBL" id="PZM08871.1"/>
    </source>
</evidence>
<reference evidence="3 5" key="2">
    <citation type="submission" date="2018-10" db="EMBL/GenBank/DDBJ databases">
        <title>GWAS and RNA-Seq identify cryptic mechanisms of antimicrobial resistance in Acinetobacter baumannii.</title>
        <authorList>
            <person name="Sahl J.W."/>
        </authorList>
    </citation>
    <scope>NUCLEOTIDE SEQUENCE [LARGE SCALE GENOMIC DNA]</scope>
    <source>
        <strain evidence="3 5">TG31299</strain>
    </source>
</reference>
<dbReference type="Proteomes" id="UP000248662">
    <property type="component" value="Unassembled WGS sequence"/>
</dbReference>
<evidence type="ECO:0000313" key="5">
    <source>
        <dbReference type="Proteomes" id="UP000269597"/>
    </source>
</evidence>
<dbReference type="EMBL" id="QKWF01000274">
    <property type="protein sequence ID" value="PZM08871.1"/>
    <property type="molecule type" value="Genomic_DNA"/>
</dbReference>
<comment type="caution">
    <text evidence="2">The sequence shown here is derived from an EMBL/GenBank/DDBJ whole genome shotgun (WGS) entry which is preliminary data.</text>
</comment>
<organism evidence="2 4">
    <name type="scientific">Acinetobacter baumannii</name>
    <dbReference type="NCBI Taxonomy" id="470"/>
    <lineage>
        <taxon>Bacteria</taxon>
        <taxon>Pseudomonadati</taxon>
        <taxon>Pseudomonadota</taxon>
        <taxon>Gammaproteobacteria</taxon>
        <taxon>Moraxellales</taxon>
        <taxon>Moraxellaceae</taxon>
        <taxon>Acinetobacter</taxon>
        <taxon>Acinetobacter calcoaceticus/baumannii complex</taxon>
    </lineage>
</organism>
<evidence type="ECO:0000259" key="1">
    <source>
        <dbReference type="Pfam" id="PF13613"/>
    </source>
</evidence>
<protein>
    <submittedName>
        <fullName evidence="2">DDE transposase family protein</fullName>
    </submittedName>
</protein>
<dbReference type="Pfam" id="PF13613">
    <property type="entry name" value="HTH_Tnp_4"/>
    <property type="match status" value="1"/>
</dbReference>
<gene>
    <name evidence="2" type="ORF">DOL94_18110</name>
    <name evidence="3" type="ORF">EA722_20020</name>
</gene>
<dbReference type="Proteomes" id="UP000269597">
    <property type="component" value="Unassembled WGS sequence"/>
</dbReference>
<name>A0A3F3MIM6_ACIBA</name>